<accession>A0A1H1SJP3</accession>
<feature type="region of interest" description="Disordered" evidence="1">
    <location>
        <begin position="271"/>
        <end position="354"/>
    </location>
</feature>
<gene>
    <name evidence="2" type="ORF">SAMN04489809_1950</name>
</gene>
<dbReference type="AlphaFoldDB" id="A0A1H1SJP3"/>
<sequence length="354" mass="34547">MDARSTRRGVPHAVLWGGIGALAWAALTVLTGGSSAHADEQPKGPLDGLTSVVSETVTAVTKPVVNNVVAPVVNQVATPVVQEVVAPVVHEVVAPVVTHTVAPVQEAAPAVVETVTETVTQVPVVGDTAAPVLEAVAETTETVVEPVTDVLGSAPVSQITAPVLDLVGGLPLVGGIVVDSGAIDLVENVVGVVDGTTGLIGGVVDETVPPVVEVLTPQEPAAPQTPEGSVPAGVPPVRDDIAALPERASAPSAPPSTGQDSALRTVASFAGPVSAPDSSDAGAGDTAPVPFGAPAGAPAAPASSSAASAGGSTSAPARLSEIGATPLRAWERAAGARDDALPGAPVADTDVSPD</sequence>
<dbReference type="EMBL" id="LT629770">
    <property type="protein sequence ID" value="SDS48207.1"/>
    <property type="molecule type" value="Genomic_DNA"/>
</dbReference>
<evidence type="ECO:0000313" key="2">
    <source>
        <dbReference type="EMBL" id="SDS48207.1"/>
    </source>
</evidence>
<evidence type="ECO:0000256" key="1">
    <source>
        <dbReference type="SAM" id="MobiDB-lite"/>
    </source>
</evidence>
<evidence type="ECO:0000313" key="3">
    <source>
        <dbReference type="Proteomes" id="UP000182126"/>
    </source>
</evidence>
<feature type="compositionally biased region" description="Low complexity" evidence="1">
    <location>
        <begin position="287"/>
        <end position="317"/>
    </location>
</feature>
<dbReference type="RefSeq" id="WP_060923359.1">
    <property type="nucleotide sequence ID" value="NZ_LT629770.1"/>
</dbReference>
<reference evidence="2 3" key="1">
    <citation type="submission" date="2016-10" db="EMBL/GenBank/DDBJ databases">
        <authorList>
            <person name="de Groot N.N."/>
        </authorList>
    </citation>
    <scope>NUCLEOTIDE SEQUENCE [LARGE SCALE GENOMIC DNA]</scope>
    <source>
        <strain evidence="2 3">DSM 15019</strain>
    </source>
</reference>
<name>A0A1H1SJP3_9MICO</name>
<dbReference type="Proteomes" id="UP000182126">
    <property type="component" value="Chromosome I"/>
</dbReference>
<feature type="compositionally biased region" description="Basic and acidic residues" evidence="1">
    <location>
        <begin position="329"/>
        <end position="340"/>
    </location>
</feature>
<protein>
    <submittedName>
        <fullName evidence="2">Uncharacterized protein</fullName>
    </submittedName>
</protein>
<dbReference type="GeneID" id="36299513"/>
<feature type="region of interest" description="Disordered" evidence="1">
    <location>
        <begin position="218"/>
        <end position="237"/>
    </location>
</feature>
<proteinExistence type="predicted"/>
<organism evidence="2 3">
    <name type="scientific">Microbacterium paraoxydans</name>
    <dbReference type="NCBI Taxonomy" id="199592"/>
    <lineage>
        <taxon>Bacteria</taxon>
        <taxon>Bacillati</taxon>
        <taxon>Actinomycetota</taxon>
        <taxon>Actinomycetes</taxon>
        <taxon>Micrococcales</taxon>
        <taxon>Microbacteriaceae</taxon>
        <taxon>Microbacterium</taxon>
    </lineage>
</organism>